<gene>
    <name evidence="1" type="ORF">HMPREF9460_03129</name>
</gene>
<organism evidence="1 2">
    <name type="scientific">Flavonifractor plautii 1_3_50AFAA</name>
    <dbReference type="NCBI Taxonomy" id="742738"/>
    <lineage>
        <taxon>Bacteria</taxon>
        <taxon>Bacillati</taxon>
        <taxon>Bacillota</taxon>
        <taxon>Clostridia</taxon>
        <taxon>Eubacteriales</taxon>
        <taxon>Oscillospiraceae</taxon>
        <taxon>Flavonifractor</taxon>
    </lineage>
</organism>
<dbReference type="Proteomes" id="UP000029585">
    <property type="component" value="Unassembled WGS sequence"/>
</dbReference>
<evidence type="ECO:0000313" key="2">
    <source>
        <dbReference type="Proteomes" id="UP000029585"/>
    </source>
</evidence>
<dbReference type="Pfam" id="PF21586">
    <property type="entry name" value="DraIII"/>
    <property type="match status" value="1"/>
</dbReference>
<dbReference type="PATRIC" id="fig|742738.3.peg.3217"/>
<accession>A0A096D950</accession>
<proteinExistence type="predicted"/>
<sequence length="229" mass="25974">MEFCHKVIPTRSQYADVAEHKCHCPKGHSGKCEEFPFLNHLKSINKQVAEKIKRDATMTTGAAWKSADAGPNRILRWVMLLDDEELLKYGINMAELKPGVIAKLREKAADYDSCTLVAAKLTWLVYQMENAPEAPMAIKEYLEDIFGTMVPNTTRCVICRLPLDYELFSMAARGKAAIETCHKNPRMHNPENVGFGHRECNIAQGAKTLDEFYQWIEAILARVEEEKSL</sequence>
<comment type="caution">
    <text evidence="1">The sequence shown here is derived from an EMBL/GenBank/DDBJ whole genome shotgun (WGS) entry which is preliminary data.</text>
</comment>
<name>A0A096D950_FLAPL</name>
<dbReference type="InterPro" id="IPR048434">
    <property type="entry name" value="DraIII-like"/>
</dbReference>
<evidence type="ECO:0000313" key="1">
    <source>
        <dbReference type="EMBL" id="KGF54089.1"/>
    </source>
</evidence>
<dbReference type="RefSeq" id="WP_154024601.1">
    <property type="nucleotide sequence ID" value="NZ_KN174165.1"/>
</dbReference>
<keyword evidence="2" id="KW-1185">Reference proteome</keyword>
<protein>
    <submittedName>
        <fullName evidence="1">Uncharacterized protein</fullName>
    </submittedName>
</protein>
<reference evidence="1 2" key="1">
    <citation type="submission" date="2011-08" db="EMBL/GenBank/DDBJ databases">
        <title>The Genome Sequence of Clostridium orbiscindens 1_3_50AFAA.</title>
        <authorList>
            <consortium name="The Broad Institute Genome Sequencing Platform"/>
            <person name="Earl A."/>
            <person name="Ward D."/>
            <person name="Feldgarden M."/>
            <person name="Gevers D."/>
            <person name="Daigneault M."/>
            <person name="Strauss J."/>
            <person name="Allen-Vercoe E."/>
            <person name="Young S.K."/>
            <person name="Zeng Q."/>
            <person name="Gargeya S."/>
            <person name="Fitzgerald M."/>
            <person name="Haas B."/>
            <person name="Abouelleil A."/>
            <person name="Alvarado L."/>
            <person name="Arachchi H.M."/>
            <person name="Berlin A."/>
            <person name="Brown A."/>
            <person name="Chapman S.B."/>
            <person name="Chen Z."/>
            <person name="Dunbar C."/>
            <person name="Freedman E."/>
            <person name="Gearin G."/>
            <person name="Gellesch M."/>
            <person name="Goldberg J."/>
            <person name="Griggs A."/>
            <person name="Gujja S."/>
            <person name="Heiman D."/>
            <person name="Howarth C."/>
            <person name="Larson L."/>
            <person name="Lui A."/>
            <person name="MacDonald P.J.P."/>
            <person name="Montmayeur A."/>
            <person name="Murphy C."/>
            <person name="Neiman D."/>
            <person name="Pearson M."/>
            <person name="Priest M."/>
            <person name="Roberts A."/>
            <person name="Saif S."/>
            <person name="Shea T."/>
            <person name="Shenoy N."/>
            <person name="Sisk P."/>
            <person name="Stolte C."/>
            <person name="Sykes S."/>
            <person name="Wortman J."/>
            <person name="Nusbaum C."/>
            <person name="Birren B."/>
        </authorList>
    </citation>
    <scope>NUCLEOTIDE SEQUENCE [LARGE SCALE GENOMIC DNA]</scope>
    <source>
        <strain evidence="1 2">1_3_50AFAA</strain>
    </source>
</reference>
<dbReference type="EMBL" id="ADLO01000095">
    <property type="protein sequence ID" value="KGF54089.1"/>
    <property type="molecule type" value="Genomic_DNA"/>
</dbReference>
<dbReference type="HOGENOM" id="CLU_1208081_0_0_9"/>
<dbReference type="eggNOG" id="ENOG5033QQS">
    <property type="taxonomic scope" value="Bacteria"/>
</dbReference>
<dbReference type="AlphaFoldDB" id="A0A096D950"/>